<reference evidence="2 3" key="2">
    <citation type="submission" date="2019-01" db="EMBL/GenBank/DDBJ databases">
        <title>Tautonia sociabilis, a novel thermotolerant planctomycete of Isosphaeraceae family, isolated from a 4000 m deep subterranean habitat.</title>
        <authorList>
            <person name="Kovaleva O.L."/>
            <person name="Elcheninov A.G."/>
            <person name="Van Heerden E."/>
            <person name="Toshchakov S.V."/>
            <person name="Novikov A."/>
            <person name="Bonch-Osmolovskaya E.A."/>
            <person name="Kublanov I.V."/>
        </authorList>
    </citation>
    <scope>NUCLEOTIDE SEQUENCE [LARGE SCALE GENOMIC DNA]</scope>
    <source>
        <strain evidence="2 3">GM2012</strain>
    </source>
</reference>
<dbReference type="OrthoDB" id="153025at2"/>
<dbReference type="GO" id="GO:0016740">
    <property type="term" value="F:transferase activity"/>
    <property type="evidence" value="ECO:0007669"/>
    <property type="project" value="UniProtKB-KW"/>
</dbReference>
<dbReference type="PANTHER" id="PTHR43685:SF2">
    <property type="entry name" value="GLYCOSYLTRANSFERASE 2-LIKE DOMAIN-CONTAINING PROTEIN"/>
    <property type="match status" value="1"/>
</dbReference>
<name>A0A432MIZ5_9BACT</name>
<accession>A0A432MIZ5</accession>
<keyword evidence="2" id="KW-0808">Transferase</keyword>
<protein>
    <submittedName>
        <fullName evidence="2">Glycosyltransferase family 2 protein</fullName>
    </submittedName>
</protein>
<gene>
    <name evidence="2" type="ORF">TsocGM_13910</name>
</gene>
<sequence length="312" mass="35339">MDISVCICTWNRADLLDQTLRGLAAMSVPPDLEWELLVVNNNSSDHTDEVIARHEGVLPLRRLFEPKQGHSNARNCALAAATGEIILWTDDDVLVDPSWLAEVAAAARRWPEASYFGGPIEPWYEEEPPAWVRDHLPMLIGPLVVLDYGPEVRPMTPGETAFGANLAFRANVLKGHSFDPSLGRKGTSLIGYDEYDLMNRLRRSGHTGVWVGTARVRHYIPRRRMSERFVWEWFVADGQSQIRIGARQIGGRRVLGFPPHLVRRYARYRAKSLLRSGRKDDAWMTSFIEAARTLGYLKELRSARERVPAQTA</sequence>
<dbReference type="InterPro" id="IPR050834">
    <property type="entry name" value="Glycosyltransf_2"/>
</dbReference>
<proteinExistence type="predicted"/>
<dbReference type="Pfam" id="PF00535">
    <property type="entry name" value="Glycos_transf_2"/>
    <property type="match status" value="1"/>
</dbReference>
<reference evidence="2 3" key="1">
    <citation type="submission" date="2018-12" db="EMBL/GenBank/DDBJ databases">
        <authorList>
            <person name="Toschakov S.V."/>
        </authorList>
    </citation>
    <scope>NUCLEOTIDE SEQUENCE [LARGE SCALE GENOMIC DNA]</scope>
    <source>
        <strain evidence="2 3">GM2012</strain>
    </source>
</reference>
<organism evidence="2 3">
    <name type="scientific">Tautonia sociabilis</name>
    <dbReference type="NCBI Taxonomy" id="2080755"/>
    <lineage>
        <taxon>Bacteria</taxon>
        <taxon>Pseudomonadati</taxon>
        <taxon>Planctomycetota</taxon>
        <taxon>Planctomycetia</taxon>
        <taxon>Isosphaerales</taxon>
        <taxon>Isosphaeraceae</taxon>
        <taxon>Tautonia</taxon>
    </lineage>
</organism>
<evidence type="ECO:0000313" key="3">
    <source>
        <dbReference type="Proteomes" id="UP000280296"/>
    </source>
</evidence>
<dbReference type="AlphaFoldDB" id="A0A432MIZ5"/>
<dbReference type="CDD" id="cd00761">
    <property type="entry name" value="Glyco_tranf_GTA_type"/>
    <property type="match status" value="1"/>
</dbReference>
<dbReference type="InterPro" id="IPR001173">
    <property type="entry name" value="Glyco_trans_2-like"/>
</dbReference>
<comment type="caution">
    <text evidence="2">The sequence shown here is derived from an EMBL/GenBank/DDBJ whole genome shotgun (WGS) entry which is preliminary data.</text>
</comment>
<dbReference type="Gene3D" id="3.90.550.10">
    <property type="entry name" value="Spore Coat Polysaccharide Biosynthesis Protein SpsA, Chain A"/>
    <property type="match status" value="1"/>
</dbReference>
<dbReference type="SUPFAM" id="SSF53448">
    <property type="entry name" value="Nucleotide-diphospho-sugar transferases"/>
    <property type="match status" value="1"/>
</dbReference>
<keyword evidence="3" id="KW-1185">Reference proteome</keyword>
<dbReference type="PANTHER" id="PTHR43685">
    <property type="entry name" value="GLYCOSYLTRANSFERASE"/>
    <property type="match status" value="1"/>
</dbReference>
<dbReference type="RefSeq" id="WP_126726074.1">
    <property type="nucleotide sequence ID" value="NZ_RYZH01000025.1"/>
</dbReference>
<dbReference type="EMBL" id="RYZH01000025">
    <property type="protein sequence ID" value="RUL87168.1"/>
    <property type="molecule type" value="Genomic_DNA"/>
</dbReference>
<feature type="domain" description="Glycosyltransferase 2-like" evidence="1">
    <location>
        <begin position="4"/>
        <end position="117"/>
    </location>
</feature>
<dbReference type="InterPro" id="IPR029044">
    <property type="entry name" value="Nucleotide-diphossugar_trans"/>
</dbReference>
<evidence type="ECO:0000259" key="1">
    <source>
        <dbReference type="Pfam" id="PF00535"/>
    </source>
</evidence>
<evidence type="ECO:0000313" key="2">
    <source>
        <dbReference type="EMBL" id="RUL87168.1"/>
    </source>
</evidence>
<dbReference type="Proteomes" id="UP000280296">
    <property type="component" value="Unassembled WGS sequence"/>
</dbReference>